<evidence type="ECO:0008006" key="2">
    <source>
        <dbReference type="Google" id="ProtNLM"/>
    </source>
</evidence>
<name>A0AAE4GCF3_9BURK</name>
<protein>
    <recommendedName>
        <fullName evidence="2">TniQ protein</fullName>
    </recommendedName>
</protein>
<gene>
    <name evidence="1" type="ORF">RJN63_19885</name>
</gene>
<dbReference type="AlphaFoldDB" id="A0AAE4GCF3"/>
<sequence>MRNKYAASGLVPLPYESSIAGLWRFQWRNALSASALQEICSKRRANLLRPHFISDAADTAYFETLTGLHLPSEEENRFFAFRIDDLLCPFLRYCPLCLELGYHSFIQQFEGISACPWHQVELTTKCHCCDARLPATRMPKEIFHSPYRCSKCGGAYCGIEPNLQLDELLRMQAAEVERYFGPIYRWWLDAESTRETALTLLPYGEDKHALSGLNSAHLQPLAHGFVFHSSPRPSAIGDPFCQTLRCLTWQHQKYTCFEPISSQMRPQRDASEVKDLFNYAYRTALFAIEQWVMNDAGLTHDELLSEMDLPREFVSEYKESVLALVCFRAQFENRPVSVNDLCPTYASVNYVPDARAPDFYADTSWAAYVSFYFLSQYASWWMRIRQAQRAPVSSLGYFETPELVRKCEHIFGPEKEGIIHNSTGFFVLPDIPGCLEFFLEYSRCPTVELSCQLITLNHRFHPSRWYLEKRRSLMAHPLVQEEVNKFSHKLDKFLALKTSIDGFHSAEEVKMEVNRFLQWCSGVFAADPYCISADELNEYPLFLVRGFSSSTGYSSDGICQKEFEVRIKRIYKKTSLSIGSIIGVINQFLEMDLGLLGERCLRKMIVSPLLSGREFSLKDVKQYLLDCMSPGDDHLEEVHDAALISLAIDTQWSLSSLLKIRAGDFSDEIFSATPGERLGSRSVWDPVLCRYCSLSAESVELITNLMSMRNMRFTHHGGLIFSRRSIGIRPNLDKKKRTIEARISDKLPGGTTWGKGSLSAKTEKFTVLTLRHVQNHTVTVKFIFPDKLPLTLLIGADMSLSFFR</sequence>
<dbReference type="EMBL" id="JAVRAA010000011">
    <property type="protein sequence ID" value="MDT0339106.1"/>
    <property type="molecule type" value="Genomic_DNA"/>
</dbReference>
<evidence type="ECO:0000313" key="1">
    <source>
        <dbReference type="EMBL" id="MDT0339106.1"/>
    </source>
</evidence>
<proteinExistence type="predicted"/>
<reference evidence="1" key="1">
    <citation type="submission" date="2023-02" db="EMBL/GenBank/DDBJ databases">
        <title>Description of Herbaspirillum huttiense subsp. nephrolepsisexaltata and Herbaspirillum huttiense subsp. lycopersicon.</title>
        <authorList>
            <person name="Poudel M."/>
            <person name="Sharma A."/>
            <person name="Goss E."/>
            <person name="Tapia J.H."/>
            <person name="Harmon C.M."/>
            <person name="Jones J.B."/>
        </authorList>
    </citation>
    <scope>NUCLEOTIDE SEQUENCE</scope>
    <source>
        <strain evidence="1">NC40101</strain>
    </source>
</reference>
<organism evidence="1">
    <name type="scientific">Herbaspirillum huttiense subsp. nephrolepidis</name>
    <dbReference type="NCBI Taxonomy" id="3075126"/>
    <lineage>
        <taxon>Bacteria</taxon>
        <taxon>Pseudomonadati</taxon>
        <taxon>Pseudomonadota</taxon>
        <taxon>Betaproteobacteria</taxon>
        <taxon>Burkholderiales</taxon>
        <taxon>Oxalobacteraceae</taxon>
        <taxon>Herbaspirillum</taxon>
    </lineage>
</organism>
<accession>A0AAE4GCF3</accession>
<comment type="caution">
    <text evidence="1">The sequence shown here is derived from an EMBL/GenBank/DDBJ whole genome shotgun (WGS) entry which is preliminary data.</text>
</comment>
<dbReference type="RefSeq" id="WP_311434930.1">
    <property type="nucleotide sequence ID" value="NZ_JBCGUI010000011.1"/>
</dbReference>